<evidence type="ECO:0000313" key="1">
    <source>
        <dbReference type="EMBL" id="TPG61138.1"/>
    </source>
</evidence>
<gene>
    <name evidence="1" type="ORF">EAH89_00825</name>
</gene>
<comment type="caution">
    <text evidence="1">The sequence shown here is derived from an EMBL/GenBank/DDBJ whole genome shotgun (WGS) entry which is preliminary data.</text>
</comment>
<dbReference type="AlphaFoldDB" id="A0A502GHS5"/>
<keyword evidence="2" id="KW-1185">Reference proteome</keyword>
<reference evidence="1 2" key="1">
    <citation type="journal article" date="2019" name="Environ. Microbiol.">
        <title>Species interactions and distinct microbial communities in high Arctic permafrost affected cryosols are associated with the CH4 and CO2 gas fluxes.</title>
        <authorList>
            <person name="Altshuler I."/>
            <person name="Hamel J."/>
            <person name="Turney S."/>
            <person name="Magnuson E."/>
            <person name="Levesque R."/>
            <person name="Greer C."/>
            <person name="Whyte L.G."/>
        </authorList>
    </citation>
    <scope>NUCLEOTIDE SEQUENCE [LARGE SCALE GENOMIC DNA]</scope>
    <source>
        <strain evidence="1 2">S9.3B</strain>
    </source>
</reference>
<evidence type="ECO:0000313" key="2">
    <source>
        <dbReference type="Proteomes" id="UP000317078"/>
    </source>
</evidence>
<dbReference type="OrthoDB" id="7276480at2"/>
<organism evidence="1 2">
    <name type="scientific">Muricoccus nepalensis</name>
    <dbReference type="NCBI Taxonomy" id="1854500"/>
    <lineage>
        <taxon>Bacteria</taxon>
        <taxon>Pseudomonadati</taxon>
        <taxon>Pseudomonadota</taxon>
        <taxon>Alphaproteobacteria</taxon>
        <taxon>Acetobacterales</taxon>
        <taxon>Roseomonadaceae</taxon>
        <taxon>Muricoccus</taxon>
    </lineage>
</organism>
<protein>
    <submittedName>
        <fullName evidence="1">Uncharacterized protein</fullName>
    </submittedName>
</protein>
<name>A0A502GHS5_9PROT</name>
<sequence length="121" mass="12720">MAAIILPFARPIPTVLSITQSERHLAAGWAAHLAATLGGTWWVETHLSDDGEVWLGVVTPSSHGALVGDLSLAWLVSRTVDGFEVSSVPACTKSGVYPSLRRALAAIEAAEKTPRAIAYGT</sequence>
<accession>A0A502GHS5</accession>
<dbReference type="EMBL" id="RCZP01000001">
    <property type="protein sequence ID" value="TPG61138.1"/>
    <property type="molecule type" value="Genomic_DNA"/>
</dbReference>
<dbReference type="RefSeq" id="WP_140880867.1">
    <property type="nucleotide sequence ID" value="NZ_RCZP01000001.1"/>
</dbReference>
<dbReference type="Proteomes" id="UP000317078">
    <property type="component" value="Unassembled WGS sequence"/>
</dbReference>
<proteinExistence type="predicted"/>